<dbReference type="EMBL" id="WTVM01000119">
    <property type="protein sequence ID" value="NMG04421.1"/>
    <property type="molecule type" value="Genomic_DNA"/>
</dbReference>
<dbReference type="Gene3D" id="1.10.530.10">
    <property type="match status" value="1"/>
</dbReference>
<dbReference type="CDD" id="cd13401">
    <property type="entry name" value="Slt70-like"/>
    <property type="match status" value="1"/>
</dbReference>
<dbReference type="SUPFAM" id="SSF53955">
    <property type="entry name" value="Lysozyme-like"/>
    <property type="match status" value="1"/>
</dbReference>
<reference evidence="5" key="1">
    <citation type="submission" date="2019-12" db="EMBL/GenBank/DDBJ databases">
        <title>Comparative genomics gives insights into the taxonomy of the Azoarcus-Aromatoleum group and reveals separate origins of nif in the plant-associated Azoarcus and non-plant-associated Aromatoleum sub-groups.</title>
        <authorList>
            <person name="Lafos M."/>
            <person name="Maluk M."/>
            <person name="Batista M."/>
            <person name="Junghare M."/>
            <person name="Carmona M."/>
            <person name="Faoro H."/>
            <person name="Cruz L.M."/>
            <person name="Battistoni F."/>
            <person name="De Souza E."/>
            <person name="Pedrosa F."/>
            <person name="Chen W.-M."/>
            <person name="Poole P.S."/>
            <person name="Dixon R.A."/>
            <person name="James E.K."/>
        </authorList>
    </citation>
    <scope>NUCLEOTIDE SEQUENCE</scope>
    <source>
        <strain evidence="5">NSC3</strain>
    </source>
</reference>
<evidence type="ECO:0000259" key="3">
    <source>
        <dbReference type="Pfam" id="PF01464"/>
    </source>
</evidence>
<dbReference type="InterPro" id="IPR008258">
    <property type="entry name" value="Transglycosylase_SLT_dom_1"/>
</dbReference>
<dbReference type="Gene3D" id="1.25.20.10">
    <property type="entry name" value="Bacterial muramidases"/>
    <property type="match status" value="1"/>
</dbReference>
<dbReference type="Pfam" id="PF14718">
    <property type="entry name" value="SLT_L"/>
    <property type="match status" value="1"/>
</dbReference>
<dbReference type="GO" id="GO:0042597">
    <property type="term" value="C:periplasmic space"/>
    <property type="evidence" value="ECO:0007669"/>
    <property type="project" value="InterPro"/>
</dbReference>
<evidence type="ECO:0000313" key="5">
    <source>
        <dbReference type="EMBL" id="NMG04421.1"/>
    </source>
</evidence>
<organism evidence="5 6">
    <name type="scientific">Azoarcus taiwanensis</name>
    <dbReference type="NCBI Taxonomy" id="666964"/>
    <lineage>
        <taxon>Bacteria</taxon>
        <taxon>Pseudomonadati</taxon>
        <taxon>Pseudomonadota</taxon>
        <taxon>Betaproteobacteria</taxon>
        <taxon>Rhodocyclales</taxon>
        <taxon>Zoogloeaceae</taxon>
        <taxon>Azoarcus</taxon>
    </lineage>
</organism>
<dbReference type="InterPro" id="IPR023346">
    <property type="entry name" value="Lysozyme-like_dom_sf"/>
</dbReference>
<accession>A0A972F8Y7</accession>
<name>A0A972F8Y7_9RHOO</name>
<dbReference type="AlphaFoldDB" id="A0A972F8Y7"/>
<comment type="caution">
    <text evidence="5">The sequence shown here is derived from an EMBL/GenBank/DDBJ whole genome shotgun (WGS) entry which is preliminary data.</text>
</comment>
<comment type="similarity">
    <text evidence="1">Belongs to the transglycosylase Slt family.</text>
</comment>
<proteinExistence type="inferred from homology"/>
<feature type="domain" description="Transglycosylase SLT" evidence="3">
    <location>
        <begin position="502"/>
        <end position="604"/>
    </location>
</feature>
<dbReference type="Proteomes" id="UP000599523">
    <property type="component" value="Unassembled WGS sequence"/>
</dbReference>
<keyword evidence="6" id="KW-1185">Reference proteome</keyword>
<sequence>MPRKPLHRLFSVRLTPGLRGGLAAFALIASLPSAPVEAQQGDARIVAAREALRTGDRVRLEALAAAPEPGHILDHYVQYWLLVNRLARPDPVPTLELAGFVDRHRENVAGERLFDYWLRRLARDEDWSAFRRVFAEHPNPNQEMRCLAWYGRFADGERGALDEVAREWRDLLNAHEACEPVLRAAATLDAVTEDEVWWRIRRQVDSRSPDNARATIAWLPSSQRPATRDLDQALGSPAAYLDRMPVNFAVTRSGRELAIAALTRLARQDAMAAYARFVRINDRLGHDERSYVFTVLAHHGALSRLPQAAEWYRAAGDVPMTQAQREWGVRAALRAENWRQVENAIALLDADSRNSPEWVYWLARAHEAQGRADPARTLYATIAGRSDFYGLLAAETLGERFAPPPPDEPVSPEDRARVLANDGIARALAFYRLEMTTEAVREWIRTLRGRDRAFLLAAAHVALDHGLFDRAINTAELADPNANFSIRFIMPFRDLVEPHVREQNLDLAWVYGLMRQESRFIVPARSHVGAQGLMQVMPDTGRWVAGQIGMRDFHPRMLNDPQTNVRLGTSYMRLIMGGLDNHPVLASAGYNAGPGRARRWRDDRPIEAAIYIETIPFDETRDYVKKVLANAVVYAALIEQRPQSLKRWLGTISPAPGG</sequence>
<evidence type="ECO:0000256" key="2">
    <source>
        <dbReference type="ARBA" id="ARBA00022729"/>
    </source>
</evidence>
<dbReference type="InterPro" id="IPR037061">
    <property type="entry name" value="Lytic_TGlycoase_superhlx_L_sf"/>
</dbReference>
<dbReference type="PANTHER" id="PTHR37423">
    <property type="entry name" value="SOLUBLE LYTIC MUREIN TRANSGLYCOSYLASE-RELATED"/>
    <property type="match status" value="1"/>
</dbReference>
<evidence type="ECO:0000259" key="4">
    <source>
        <dbReference type="Pfam" id="PF14718"/>
    </source>
</evidence>
<dbReference type="Pfam" id="PF01464">
    <property type="entry name" value="SLT"/>
    <property type="match status" value="1"/>
</dbReference>
<dbReference type="RefSeq" id="WP_168989093.1">
    <property type="nucleotide sequence ID" value="NZ_CAWPHM010000021.1"/>
</dbReference>
<keyword evidence="2" id="KW-0732">Signal</keyword>
<dbReference type="GO" id="GO:0004553">
    <property type="term" value="F:hydrolase activity, hydrolyzing O-glycosyl compounds"/>
    <property type="evidence" value="ECO:0007669"/>
    <property type="project" value="InterPro"/>
</dbReference>
<dbReference type="PANTHER" id="PTHR37423:SF5">
    <property type="entry name" value="SOLUBLE LYTIC MUREIN TRANSGLYCOSYLASE"/>
    <property type="match status" value="1"/>
</dbReference>
<gene>
    <name evidence="5" type="ORF">GPA21_15800</name>
</gene>
<dbReference type="InterPro" id="IPR008939">
    <property type="entry name" value="Lytic_TGlycosylase_superhlx_U"/>
</dbReference>
<dbReference type="Gene3D" id="1.10.1240.20">
    <property type="entry name" value="Lytic transglycosylase, superhelical linker domain"/>
    <property type="match status" value="1"/>
</dbReference>
<feature type="domain" description="Lytic transglycosylase superhelical linker" evidence="4">
    <location>
        <begin position="420"/>
        <end position="474"/>
    </location>
</feature>
<dbReference type="SUPFAM" id="SSF48435">
    <property type="entry name" value="Bacterial muramidases"/>
    <property type="match status" value="1"/>
</dbReference>
<dbReference type="InterPro" id="IPR012289">
    <property type="entry name" value="Lytic_TGlycosylase_superhlx_L"/>
</dbReference>
<evidence type="ECO:0000256" key="1">
    <source>
        <dbReference type="ARBA" id="ARBA00007734"/>
    </source>
</evidence>
<evidence type="ECO:0000313" key="6">
    <source>
        <dbReference type="Proteomes" id="UP000599523"/>
    </source>
</evidence>
<protein>
    <submittedName>
        <fullName evidence="5">Transglycosylase SLT domain-containing protein</fullName>
    </submittedName>
</protein>